<organism evidence="2 3">
    <name type="scientific">Nocardioides panacis</name>
    <dbReference type="NCBI Taxonomy" id="2849501"/>
    <lineage>
        <taxon>Bacteria</taxon>
        <taxon>Bacillati</taxon>
        <taxon>Actinomycetota</taxon>
        <taxon>Actinomycetes</taxon>
        <taxon>Propionibacteriales</taxon>
        <taxon>Nocardioidaceae</taxon>
        <taxon>Nocardioides</taxon>
    </lineage>
</organism>
<dbReference type="EMBL" id="CP077062">
    <property type="protein sequence ID" value="QWZ10215.1"/>
    <property type="molecule type" value="Genomic_DNA"/>
</dbReference>
<feature type="domain" description="SseB protein N-terminal" evidence="1">
    <location>
        <begin position="21"/>
        <end position="143"/>
    </location>
</feature>
<name>A0A975T3B5_9ACTN</name>
<evidence type="ECO:0000259" key="1">
    <source>
        <dbReference type="Pfam" id="PF07179"/>
    </source>
</evidence>
<proteinExistence type="predicted"/>
<evidence type="ECO:0000313" key="3">
    <source>
        <dbReference type="Proteomes" id="UP000683575"/>
    </source>
</evidence>
<sequence>MRSIPDPGFPDDGGEASAEVTAALQAYDADPDRLHDATLAVLQQARLLVPVVAVLGEVEHDERGLAHDKTSDMATVLMTGRDGRSALLAFTSTAALHRWNPEARPVPVPLRTAAAAAVQDGAQAMLVDVAGPVLFVVETDDLRELAGGHTLVEVSGRYGWVTPGP</sequence>
<dbReference type="InterPro" id="IPR009839">
    <property type="entry name" value="SseB_N"/>
</dbReference>
<dbReference type="Proteomes" id="UP000683575">
    <property type="component" value="Chromosome"/>
</dbReference>
<evidence type="ECO:0000313" key="2">
    <source>
        <dbReference type="EMBL" id="QWZ10215.1"/>
    </source>
</evidence>
<dbReference type="AlphaFoldDB" id="A0A975T3B5"/>
<accession>A0A975T3B5</accession>
<protein>
    <submittedName>
        <fullName evidence="2">SseB family protein</fullName>
    </submittedName>
</protein>
<dbReference type="RefSeq" id="WP_216942061.1">
    <property type="nucleotide sequence ID" value="NZ_CP077062.1"/>
</dbReference>
<keyword evidence="3" id="KW-1185">Reference proteome</keyword>
<dbReference type="Pfam" id="PF07179">
    <property type="entry name" value="SseB"/>
    <property type="match status" value="1"/>
</dbReference>
<gene>
    <name evidence="2" type="ORF">KRR39_11085</name>
</gene>
<dbReference type="KEGG" id="nps:KRR39_11085"/>
<reference evidence="2" key="1">
    <citation type="submission" date="2021-06" db="EMBL/GenBank/DDBJ databases">
        <title>Complete genome sequence of Nocardioides sp. G188.</title>
        <authorList>
            <person name="Im W.-T."/>
        </authorList>
    </citation>
    <scope>NUCLEOTIDE SEQUENCE</scope>
    <source>
        <strain evidence="2">G188</strain>
    </source>
</reference>